<keyword evidence="4 5" id="KW-0408">Iron</keyword>
<dbReference type="GO" id="GO:0016712">
    <property type="term" value="F:oxidoreductase activity, acting on paired donors, with incorporation or reduction of molecular oxygen, reduced flavin or flavoprotein as one donor, and incorporation of one atom of oxygen"/>
    <property type="evidence" value="ECO:0007669"/>
    <property type="project" value="TreeGrafter"/>
</dbReference>
<feature type="binding site" description="axial binding residue" evidence="5">
    <location>
        <position position="528"/>
    </location>
    <ligand>
        <name>heme</name>
        <dbReference type="ChEBI" id="CHEBI:30413"/>
    </ligand>
    <ligandPart>
        <name>Fe</name>
        <dbReference type="ChEBI" id="CHEBI:18248"/>
    </ligandPart>
</feature>
<evidence type="ECO:0000256" key="2">
    <source>
        <dbReference type="ARBA" id="ARBA00010617"/>
    </source>
</evidence>
<protein>
    <submittedName>
        <fullName evidence="6">Uncharacterized protein</fullName>
    </submittedName>
</protein>
<dbReference type="PRINTS" id="PR00463">
    <property type="entry name" value="EP450I"/>
</dbReference>
<dbReference type="AlphaFoldDB" id="A0AAW0P4Z0"/>
<dbReference type="SUPFAM" id="SSF48264">
    <property type="entry name" value="Cytochrome P450"/>
    <property type="match status" value="1"/>
</dbReference>
<dbReference type="Gene3D" id="1.10.630.10">
    <property type="entry name" value="Cytochrome P450"/>
    <property type="match status" value="2"/>
</dbReference>
<comment type="similarity">
    <text evidence="2">Belongs to the cytochrome P450 family.</text>
</comment>
<reference evidence="7" key="1">
    <citation type="submission" date="2024-04" db="EMBL/GenBank/DDBJ databases">
        <title>Salinicola lusitanus LLJ914,a marine bacterium isolated from the Okinawa Trough.</title>
        <authorList>
            <person name="Li J."/>
        </authorList>
    </citation>
    <scope>NUCLEOTIDE SEQUENCE [LARGE SCALE GENOMIC DNA]</scope>
</reference>
<gene>
    <name evidence="6" type="ORF">WMY93_012266</name>
</gene>
<evidence type="ECO:0000256" key="5">
    <source>
        <dbReference type="PIRSR" id="PIRSR602401-1"/>
    </source>
</evidence>
<evidence type="ECO:0000256" key="1">
    <source>
        <dbReference type="ARBA" id="ARBA00001971"/>
    </source>
</evidence>
<dbReference type="GO" id="GO:0006082">
    <property type="term" value="P:organic acid metabolic process"/>
    <property type="evidence" value="ECO:0007669"/>
    <property type="project" value="TreeGrafter"/>
</dbReference>
<comment type="caution">
    <text evidence="6">The sequence shown here is derived from an EMBL/GenBank/DDBJ whole genome shotgun (WGS) entry which is preliminary data.</text>
</comment>
<accession>A0AAW0P4Z0</accession>
<dbReference type="GO" id="GO:0005506">
    <property type="term" value="F:iron ion binding"/>
    <property type="evidence" value="ECO:0007669"/>
    <property type="project" value="InterPro"/>
</dbReference>
<organism evidence="6 7">
    <name type="scientific">Mugilogobius chulae</name>
    <name type="common">yellowstripe goby</name>
    <dbReference type="NCBI Taxonomy" id="88201"/>
    <lineage>
        <taxon>Eukaryota</taxon>
        <taxon>Metazoa</taxon>
        <taxon>Chordata</taxon>
        <taxon>Craniata</taxon>
        <taxon>Vertebrata</taxon>
        <taxon>Euteleostomi</taxon>
        <taxon>Actinopterygii</taxon>
        <taxon>Neopterygii</taxon>
        <taxon>Teleostei</taxon>
        <taxon>Neoteleostei</taxon>
        <taxon>Acanthomorphata</taxon>
        <taxon>Gobiaria</taxon>
        <taxon>Gobiiformes</taxon>
        <taxon>Gobioidei</taxon>
        <taxon>Gobiidae</taxon>
        <taxon>Gobionellinae</taxon>
        <taxon>Mugilogobius</taxon>
    </lineage>
</organism>
<dbReference type="PRINTS" id="PR00385">
    <property type="entry name" value="P450"/>
</dbReference>
<dbReference type="InterPro" id="IPR002401">
    <property type="entry name" value="Cyt_P450_E_grp-I"/>
</dbReference>
<dbReference type="GO" id="GO:0020037">
    <property type="term" value="F:heme binding"/>
    <property type="evidence" value="ECO:0007669"/>
    <property type="project" value="InterPro"/>
</dbReference>
<dbReference type="InterPro" id="IPR050182">
    <property type="entry name" value="Cytochrome_P450_fam2"/>
</dbReference>
<evidence type="ECO:0000256" key="4">
    <source>
        <dbReference type="ARBA" id="ARBA00023004"/>
    </source>
</evidence>
<keyword evidence="3 5" id="KW-0479">Metal-binding</keyword>
<dbReference type="Proteomes" id="UP001460270">
    <property type="component" value="Unassembled WGS sequence"/>
</dbReference>
<name>A0AAW0P4Z0_9GOBI</name>
<dbReference type="InterPro" id="IPR001128">
    <property type="entry name" value="Cyt_P450"/>
</dbReference>
<keyword evidence="5" id="KW-0349">Heme</keyword>
<dbReference type="PANTHER" id="PTHR24300:SF327">
    <property type="entry name" value="CYTOCHROME P450 2F2-RELATED"/>
    <property type="match status" value="1"/>
</dbReference>
<comment type="cofactor">
    <cofactor evidence="1 5">
        <name>heme</name>
        <dbReference type="ChEBI" id="CHEBI:30413"/>
    </cofactor>
</comment>
<proteinExistence type="inferred from homology"/>
<evidence type="ECO:0000313" key="7">
    <source>
        <dbReference type="Proteomes" id="UP001460270"/>
    </source>
</evidence>
<dbReference type="EMBL" id="JBBPFD010000008">
    <property type="protein sequence ID" value="KAK7916505.1"/>
    <property type="molecule type" value="Genomic_DNA"/>
</dbReference>
<dbReference type="Pfam" id="PF00067">
    <property type="entry name" value="p450"/>
    <property type="match status" value="2"/>
</dbReference>
<dbReference type="GO" id="GO:0005737">
    <property type="term" value="C:cytoplasm"/>
    <property type="evidence" value="ECO:0007669"/>
    <property type="project" value="TreeGrafter"/>
</dbReference>
<dbReference type="PANTHER" id="PTHR24300">
    <property type="entry name" value="CYTOCHROME P450 508A4-RELATED"/>
    <property type="match status" value="1"/>
</dbReference>
<sequence>MERRSTVHLCTGGLLQVSRDSPMERRSSVLMCTGASYKSVGIHRWSGGPPCTCAPGASYKSVGIHRWSGGPPCTCAPGASYKSVGFTDGAAVLRAPVHQGLATCKLGPIDATATVSTTVHRELVTTRPPVTKSSANKPTDILKKKKPIQTAPLSLLPGLTLLLVDSPVSASPVTMFTSVLLWGYVCSSSTCSSNLNDPKLPSWTHRTALLGNMHNLSPSNPLNDMEKLRKIYGNVYSIYIGHRAAVMVNGTQALKEALVNKGVDFAGRPQDMFMNDVVERRGVVLADYGPAWKEHRRFALMTMRNFGMGKQSMEERIMESYSTPSTFWRKTLTVKDIIIPIINEHKKNRVSGEPQDFVDCYLDELEKRGDDGSSFCPEELFMFCLNIYGAGTDTTSSTLLTGFLYLMTKPHIQERCQQEIDRVLEGKDILSFEDRNDMPYVMAVIHEIQRIANIVPLSVFHATTKDTQLMGYSIPKGTIVIPNLSSALTEEGQWKFPHEFNPENFLNQKGEFVKPDAFLVFSAGPRVCMEKAWLVWNSSSSLCLY</sequence>
<dbReference type="GO" id="GO:0006805">
    <property type="term" value="P:xenobiotic metabolic process"/>
    <property type="evidence" value="ECO:0007669"/>
    <property type="project" value="TreeGrafter"/>
</dbReference>
<dbReference type="InterPro" id="IPR036396">
    <property type="entry name" value="Cyt_P450_sf"/>
</dbReference>
<evidence type="ECO:0000256" key="3">
    <source>
        <dbReference type="ARBA" id="ARBA00022723"/>
    </source>
</evidence>
<keyword evidence="7" id="KW-1185">Reference proteome</keyword>
<evidence type="ECO:0000313" key="6">
    <source>
        <dbReference type="EMBL" id="KAK7916505.1"/>
    </source>
</evidence>